<reference evidence="2" key="1">
    <citation type="journal article" date="2012" name="Nat. Biotechnol.">
        <title>Reference genome sequence of the model plant Setaria.</title>
        <authorList>
            <person name="Bennetzen J.L."/>
            <person name="Schmutz J."/>
            <person name="Wang H."/>
            <person name="Percifield R."/>
            <person name="Hawkins J."/>
            <person name="Pontaroli A.C."/>
            <person name="Estep M."/>
            <person name="Feng L."/>
            <person name="Vaughn J.N."/>
            <person name="Grimwood J."/>
            <person name="Jenkins J."/>
            <person name="Barry K."/>
            <person name="Lindquist E."/>
            <person name="Hellsten U."/>
            <person name="Deshpande S."/>
            <person name="Wang X."/>
            <person name="Wu X."/>
            <person name="Mitros T."/>
            <person name="Triplett J."/>
            <person name="Yang X."/>
            <person name="Ye C.Y."/>
            <person name="Mauro-Herrera M."/>
            <person name="Wang L."/>
            <person name="Li P."/>
            <person name="Sharma M."/>
            <person name="Sharma R."/>
            <person name="Ronald P.C."/>
            <person name="Panaud O."/>
            <person name="Kellogg E.A."/>
            <person name="Brutnell T.P."/>
            <person name="Doust A.N."/>
            <person name="Tuskan G.A."/>
            <person name="Rokhsar D."/>
            <person name="Devos K.M."/>
        </authorList>
    </citation>
    <scope>NUCLEOTIDE SEQUENCE [LARGE SCALE GENOMIC DNA]</scope>
    <source>
        <strain evidence="2">Yugu1</strain>
    </source>
</reference>
<feature type="transmembrane region" description="Helical" evidence="1">
    <location>
        <begin position="298"/>
        <end position="324"/>
    </location>
</feature>
<keyword evidence="1" id="KW-0812">Transmembrane</keyword>
<reference evidence="2" key="2">
    <citation type="submission" date="2015-07" db="EMBL/GenBank/DDBJ databases">
        <authorList>
            <person name="Noorani M."/>
        </authorList>
    </citation>
    <scope>NUCLEOTIDE SEQUENCE</scope>
    <source>
        <strain evidence="2">Yugu1</strain>
    </source>
</reference>
<keyword evidence="1" id="KW-1133">Transmembrane helix</keyword>
<sequence>MGKLQYPGGAGASKGGCCWCLVAPPQTSPARISRLPQPLRAAPRELAALLLCAAVAATIAARATVAAASAGGEDVDAYSFPAFDAATTDALVVATNSSVLAPASLLFRPERLYPELNSSEAGAAAPPTAVDRREASFNTSFTLRGAAPVAFAVLLDRFPTINAATGLRGDASGSAAAPNASSGLAAVEVAAVRSYGPDDPNVGLNVTVTPAGAAPARAVRIEYDTAAHRLSVRVAGAGEARPPGALLDVPLSLVGRGTTQTAFVGFFAASVSDIFVGVSGWDLTVDRFPRGGKKGTSWLVILLAVLGSVAAAAAIVSAVVWYFLSRRRKLNMEPKI</sequence>
<dbReference type="AlphaFoldDB" id="A0A368PGM0"/>
<organism evidence="2">
    <name type="scientific">Setaria italica</name>
    <name type="common">Foxtail millet</name>
    <name type="synonym">Panicum italicum</name>
    <dbReference type="NCBI Taxonomy" id="4555"/>
    <lineage>
        <taxon>Eukaryota</taxon>
        <taxon>Viridiplantae</taxon>
        <taxon>Streptophyta</taxon>
        <taxon>Embryophyta</taxon>
        <taxon>Tracheophyta</taxon>
        <taxon>Spermatophyta</taxon>
        <taxon>Magnoliopsida</taxon>
        <taxon>Liliopsida</taxon>
        <taxon>Poales</taxon>
        <taxon>Poaceae</taxon>
        <taxon>PACMAD clade</taxon>
        <taxon>Panicoideae</taxon>
        <taxon>Panicodae</taxon>
        <taxon>Paniceae</taxon>
        <taxon>Cenchrinae</taxon>
        <taxon>Setaria</taxon>
    </lineage>
</organism>
<dbReference type="OrthoDB" id="660141at2759"/>
<dbReference type="EMBL" id="CM003528">
    <property type="protein sequence ID" value="RCV04713.1"/>
    <property type="molecule type" value="Genomic_DNA"/>
</dbReference>
<gene>
    <name evidence="2" type="ORF">SETIT_1G023200v2</name>
</gene>
<accession>A0A368PGM0</accession>
<feature type="transmembrane region" description="Helical" evidence="1">
    <location>
        <begin position="261"/>
        <end position="278"/>
    </location>
</feature>
<evidence type="ECO:0008006" key="3">
    <source>
        <dbReference type="Google" id="ProtNLM"/>
    </source>
</evidence>
<protein>
    <recommendedName>
        <fullName evidence="3">Legume lectin domain-containing protein</fullName>
    </recommendedName>
</protein>
<name>A0A368PGM0_SETIT</name>
<dbReference type="InterPro" id="IPR013320">
    <property type="entry name" value="ConA-like_dom_sf"/>
</dbReference>
<evidence type="ECO:0000256" key="1">
    <source>
        <dbReference type="SAM" id="Phobius"/>
    </source>
</evidence>
<feature type="transmembrane region" description="Helical" evidence="1">
    <location>
        <begin position="46"/>
        <end position="70"/>
    </location>
</feature>
<evidence type="ECO:0000313" key="2">
    <source>
        <dbReference type="EMBL" id="RCV04713.1"/>
    </source>
</evidence>
<proteinExistence type="predicted"/>
<dbReference type="Gene3D" id="2.60.120.200">
    <property type="match status" value="1"/>
</dbReference>
<keyword evidence="1" id="KW-0472">Membrane</keyword>
<dbReference type="SUPFAM" id="SSF49899">
    <property type="entry name" value="Concanavalin A-like lectins/glucanases"/>
    <property type="match status" value="1"/>
</dbReference>
<feature type="transmembrane region" description="Helical" evidence="1">
    <location>
        <begin position="90"/>
        <end position="107"/>
    </location>
</feature>